<feature type="signal peptide" evidence="1">
    <location>
        <begin position="1"/>
        <end position="26"/>
    </location>
</feature>
<dbReference type="AlphaFoldDB" id="A0ABC8QUE3"/>
<accession>A0ABC8QUE3</accession>
<comment type="caution">
    <text evidence="2">The sequence shown here is derived from an EMBL/GenBank/DDBJ whole genome shotgun (WGS) entry which is preliminary data.</text>
</comment>
<protein>
    <submittedName>
        <fullName evidence="2">Uncharacterized protein</fullName>
    </submittedName>
</protein>
<name>A0ABC8QUE3_9AQUA</name>
<dbReference type="EMBL" id="CAUOFW020000725">
    <property type="protein sequence ID" value="CAK9135881.1"/>
    <property type="molecule type" value="Genomic_DNA"/>
</dbReference>
<keyword evidence="3" id="KW-1185">Reference proteome</keyword>
<feature type="chain" id="PRO_5044745880" evidence="1">
    <location>
        <begin position="27"/>
        <end position="119"/>
    </location>
</feature>
<gene>
    <name evidence="2" type="ORF">ILEXP_LOCUS2839</name>
</gene>
<evidence type="ECO:0000256" key="1">
    <source>
        <dbReference type="SAM" id="SignalP"/>
    </source>
</evidence>
<proteinExistence type="predicted"/>
<sequence length="119" mass="12728">MAKPNHLCHFTAILFLFLLICQSSSGRPLNGLNPDSLPATEPLLNLVLAGDDNVDVSSQKVSGQNVLPCDMESDKNVVMEVRAAKKLDGRFGPLFLSSLPKGVVVPPSGPSKRTNSKND</sequence>
<reference evidence="2 3" key="1">
    <citation type="submission" date="2024-02" db="EMBL/GenBank/DDBJ databases">
        <authorList>
            <person name="Vignale AGUSTIN F."/>
            <person name="Sosa J E."/>
            <person name="Modenutti C."/>
        </authorList>
    </citation>
    <scope>NUCLEOTIDE SEQUENCE [LARGE SCALE GENOMIC DNA]</scope>
</reference>
<evidence type="ECO:0000313" key="3">
    <source>
        <dbReference type="Proteomes" id="UP001642360"/>
    </source>
</evidence>
<dbReference type="Proteomes" id="UP001642360">
    <property type="component" value="Unassembled WGS sequence"/>
</dbReference>
<organism evidence="2 3">
    <name type="scientific">Ilex paraguariensis</name>
    <name type="common">yerba mate</name>
    <dbReference type="NCBI Taxonomy" id="185542"/>
    <lineage>
        <taxon>Eukaryota</taxon>
        <taxon>Viridiplantae</taxon>
        <taxon>Streptophyta</taxon>
        <taxon>Embryophyta</taxon>
        <taxon>Tracheophyta</taxon>
        <taxon>Spermatophyta</taxon>
        <taxon>Magnoliopsida</taxon>
        <taxon>eudicotyledons</taxon>
        <taxon>Gunneridae</taxon>
        <taxon>Pentapetalae</taxon>
        <taxon>asterids</taxon>
        <taxon>campanulids</taxon>
        <taxon>Aquifoliales</taxon>
        <taxon>Aquifoliaceae</taxon>
        <taxon>Ilex</taxon>
    </lineage>
</organism>
<keyword evidence="1" id="KW-0732">Signal</keyword>
<evidence type="ECO:0000313" key="2">
    <source>
        <dbReference type="EMBL" id="CAK9135881.1"/>
    </source>
</evidence>